<organism evidence="8 9">
    <name type="scientific">Trichoderma aggressivum f. europaeum</name>
    <dbReference type="NCBI Taxonomy" id="173218"/>
    <lineage>
        <taxon>Eukaryota</taxon>
        <taxon>Fungi</taxon>
        <taxon>Dikarya</taxon>
        <taxon>Ascomycota</taxon>
        <taxon>Pezizomycotina</taxon>
        <taxon>Sordariomycetes</taxon>
        <taxon>Hypocreomycetidae</taxon>
        <taxon>Hypocreales</taxon>
        <taxon>Hypocreaceae</taxon>
        <taxon>Trichoderma</taxon>
    </lineage>
</organism>
<evidence type="ECO:0000256" key="7">
    <source>
        <dbReference type="SAM" id="MobiDB-lite"/>
    </source>
</evidence>
<name>A0AAE1IEW4_9HYPO</name>
<protein>
    <recommendedName>
        <fullName evidence="10">Centromere protein Cenp-O</fullName>
    </recommendedName>
</protein>
<reference evidence="8" key="1">
    <citation type="submission" date="2023-11" db="EMBL/GenBank/DDBJ databases">
        <title>The genome sequences of three competitors of mushroom-forming fungi.</title>
        <authorList>
            <person name="Beijen E."/>
            <person name="Ohm R.A."/>
        </authorList>
    </citation>
    <scope>NUCLEOTIDE SEQUENCE</scope>
    <source>
        <strain evidence="8">CBS 100526</strain>
    </source>
</reference>
<evidence type="ECO:0000256" key="5">
    <source>
        <dbReference type="ARBA" id="ARBA00023242"/>
    </source>
</evidence>
<feature type="compositionally biased region" description="Low complexity" evidence="7">
    <location>
        <begin position="24"/>
        <end position="33"/>
    </location>
</feature>
<keyword evidence="4" id="KW-0158">Chromosome</keyword>
<keyword evidence="9" id="KW-1185">Reference proteome</keyword>
<evidence type="ECO:0000256" key="6">
    <source>
        <dbReference type="ARBA" id="ARBA00023328"/>
    </source>
</evidence>
<dbReference type="GO" id="GO:0005634">
    <property type="term" value="C:nucleus"/>
    <property type="evidence" value="ECO:0007669"/>
    <property type="project" value="UniProtKB-SubCell"/>
</dbReference>
<comment type="caution">
    <text evidence="8">The sequence shown here is derived from an EMBL/GenBank/DDBJ whole genome shotgun (WGS) entry which is preliminary data.</text>
</comment>
<feature type="compositionally biased region" description="Polar residues" evidence="7">
    <location>
        <begin position="41"/>
        <end position="57"/>
    </location>
</feature>
<evidence type="ECO:0000313" key="9">
    <source>
        <dbReference type="Proteomes" id="UP001273209"/>
    </source>
</evidence>
<keyword evidence="6" id="KW-0137">Centromere</keyword>
<dbReference type="PANTHER" id="PTHR14582:SF1">
    <property type="entry name" value="CENTROMERE PROTEIN O"/>
    <property type="match status" value="1"/>
</dbReference>
<gene>
    <name evidence="8" type="ORF">Triagg1_3854</name>
</gene>
<evidence type="ECO:0000256" key="1">
    <source>
        <dbReference type="ARBA" id="ARBA00004123"/>
    </source>
</evidence>
<accession>A0AAE1IEW4</accession>
<dbReference type="Pfam" id="PF09496">
    <property type="entry name" value="CENP-O"/>
    <property type="match status" value="1"/>
</dbReference>
<evidence type="ECO:0000313" key="8">
    <source>
        <dbReference type="EMBL" id="KAK4077522.1"/>
    </source>
</evidence>
<keyword evidence="5" id="KW-0539">Nucleus</keyword>
<feature type="region of interest" description="Disordered" evidence="7">
    <location>
        <begin position="134"/>
        <end position="157"/>
    </location>
</feature>
<sequence length="398" mass="44477">MLQCINNINTSQKSTKTRDHSLLQQQQQQQQQQHFCPAQSRAAQSRDGSSRGRTAVQSPRRGNCVSPKTRQANRVKSLCASHRNTRIHSFTHSLPKLTITNDDNNNTVARLRKTIKIECSTILSSPSIKEALVSSLNPQPSPKSAALRPRKPRKSVDRDEQLLLARSKQQEAYNQQCLYRISASVTAFKVHDPDPNAVDGGHVLGLRFEVMTRGQFLQPYYVMLNRPYANSGKTLRVHRHTVPPAIPLPGLAARHLPVPKQQLDKDSSIAPPKQDLEGFVKSLRREIMRYHNRLGVSADLRRSLGAHSRAAAADGSSLPSNTIVDVSIADTEAKQIRLTWADERNGRLVMDDDGKVVKFMVFGAEGRDWETTKQLTDSQGRVEDVAKMLEEYAAGRES</sequence>
<dbReference type="PANTHER" id="PTHR14582">
    <property type="entry name" value="INNER KINETOCHORE SUBUNIT MAL2"/>
    <property type="match status" value="1"/>
</dbReference>
<comment type="subcellular location">
    <subcellularLocation>
        <location evidence="2">Chromosome</location>
        <location evidence="2">Centromere</location>
    </subcellularLocation>
    <subcellularLocation>
        <location evidence="1">Nucleus</location>
    </subcellularLocation>
</comment>
<dbReference type="GO" id="GO:0031511">
    <property type="term" value="C:Mis6-Sim4 complex"/>
    <property type="evidence" value="ECO:0007669"/>
    <property type="project" value="TreeGrafter"/>
</dbReference>
<comment type="similarity">
    <text evidence="3">Belongs to the CENP-O/MCM21 family.</text>
</comment>
<evidence type="ECO:0008006" key="10">
    <source>
        <dbReference type="Google" id="ProtNLM"/>
    </source>
</evidence>
<evidence type="ECO:0000256" key="3">
    <source>
        <dbReference type="ARBA" id="ARBA00007321"/>
    </source>
</evidence>
<dbReference type="InterPro" id="IPR018464">
    <property type="entry name" value="CENP-O"/>
</dbReference>
<proteinExistence type="inferred from homology"/>
<dbReference type="GeneID" id="87918097"/>
<dbReference type="AlphaFoldDB" id="A0AAE1IEW4"/>
<evidence type="ECO:0000256" key="4">
    <source>
        <dbReference type="ARBA" id="ARBA00022454"/>
    </source>
</evidence>
<feature type="compositionally biased region" description="Polar residues" evidence="7">
    <location>
        <begin position="1"/>
        <end position="14"/>
    </location>
</feature>
<dbReference type="RefSeq" id="XP_062757357.1">
    <property type="nucleotide sequence ID" value="XM_062898192.1"/>
</dbReference>
<dbReference type="EMBL" id="JAWRVG010000011">
    <property type="protein sequence ID" value="KAK4077522.1"/>
    <property type="molecule type" value="Genomic_DNA"/>
</dbReference>
<evidence type="ECO:0000256" key="2">
    <source>
        <dbReference type="ARBA" id="ARBA00004584"/>
    </source>
</evidence>
<dbReference type="Proteomes" id="UP001273209">
    <property type="component" value="Unassembled WGS sequence"/>
</dbReference>
<feature type="region of interest" description="Disordered" evidence="7">
    <location>
        <begin position="1"/>
        <end position="74"/>
    </location>
</feature>